<organism evidence="4 5">
    <name type="scientific">Kwoniella heveanensis BCC8398</name>
    <dbReference type="NCBI Taxonomy" id="1296120"/>
    <lineage>
        <taxon>Eukaryota</taxon>
        <taxon>Fungi</taxon>
        <taxon>Dikarya</taxon>
        <taxon>Basidiomycota</taxon>
        <taxon>Agaricomycotina</taxon>
        <taxon>Tremellomycetes</taxon>
        <taxon>Tremellales</taxon>
        <taxon>Cryptococcaceae</taxon>
        <taxon>Kwoniella</taxon>
    </lineage>
</organism>
<evidence type="ECO:0000256" key="3">
    <source>
        <dbReference type="SAM" id="Phobius"/>
    </source>
</evidence>
<dbReference type="PANTHER" id="PTHR31571:SF1">
    <property type="entry name" value="ALTERED INHERITANCE OF MITOCHONDRIA PROTEIN 6"/>
    <property type="match status" value="1"/>
</dbReference>
<name>A0A1B9GTK3_9TREE</name>
<sequence length="584" mass="64443">MVPALAVLTLNVYRVMEEAPFVQIRDPISMVTESSKPGWSWNSARVIYNHTTRGRSLASYLLDKYFRSDRISNAGAGDPERVEDRSGDIRHHVTILADAAHSAQVGSFADHRSTNTTELGENIEYDDCVSTKDSGFILPIFYHTTRTTIGRPSLNRLSSSTPLLALSPSQLSPVVDRARFKKGTKSHDGPRIRRGVMTALGLFVVAGFAMGLIASWMSKTSKEWLEFPYHDGDSRDFPLSLQKKTVLSTPREADGLGTHSVLTWRSLDVIDTSASRLLMACSHNDEMQGSYALRGAVALGYGFIEADVHLGPATLKPSAVSLGDADLTGEDPDLDPSLTLLVGHDKKDLSSSRTLKGVYLDPLFSVLKDRNGGRDTAKNGWKGVYENVPDANIVLMIDMKADGETIWPYLISALEPFRSKGYLTHYNATSGTYTRGPLTIVGTGSTPLSKVYYSTNRYIFYDAPLSTLSRPFHLPKSNEGPAVDVIWDHTISPIASSKFPLAYYLSPLKTSLTRGMSSKAAYARSKGIESRWWGVARYPSWVKRSLWSKIRSSGASVMNVDDLIEYKEWLIDQETKGDGDGNLY</sequence>
<proteinExistence type="inferred from homology"/>
<dbReference type="AlphaFoldDB" id="A0A1B9GTK3"/>
<evidence type="ECO:0000256" key="2">
    <source>
        <dbReference type="ARBA" id="ARBA00014286"/>
    </source>
</evidence>
<dbReference type="InterPro" id="IPR017946">
    <property type="entry name" value="PLC-like_Pdiesterase_TIM-brl"/>
</dbReference>
<protein>
    <recommendedName>
        <fullName evidence="2">Altered inheritance of mitochondria protein 6</fullName>
    </recommendedName>
</protein>
<dbReference type="GO" id="GO:0008081">
    <property type="term" value="F:phosphoric diester hydrolase activity"/>
    <property type="evidence" value="ECO:0007669"/>
    <property type="project" value="InterPro"/>
</dbReference>
<dbReference type="GO" id="GO:0006629">
    <property type="term" value="P:lipid metabolic process"/>
    <property type="evidence" value="ECO:0007669"/>
    <property type="project" value="InterPro"/>
</dbReference>
<dbReference type="EMBL" id="KV700125">
    <property type="protein sequence ID" value="OCF34361.1"/>
    <property type="molecule type" value="Genomic_DNA"/>
</dbReference>
<keyword evidence="3" id="KW-0472">Membrane</keyword>
<feature type="transmembrane region" description="Helical" evidence="3">
    <location>
        <begin position="195"/>
        <end position="217"/>
    </location>
</feature>
<accession>A0A1B9GTK3</accession>
<keyword evidence="3" id="KW-1133">Transmembrane helix</keyword>
<gene>
    <name evidence="4" type="ORF">I316_03875</name>
</gene>
<reference evidence="5" key="2">
    <citation type="submission" date="2013-12" db="EMBL/GenBank/DDBJ databases">
        <title>Evolution of pathogenesis and genome organization in the Tremellales.</title>
        <authorList>
            <person name="Cuomo C."/>
            <person name="Litvintseva A."/>
            <person name="Heitman J."/>
            <person name="Chen Y."/>
            <person name="Sun S."/>
            <person name="Springer D."/>
            <person name="Dromer F."/>
            <person name="Young S."/>
            <person name="Zeng Q."/>
            <person name="Chapman S."/>
            <person name="Gujja S."/>
            <person name="Saif S."/>
            <person name="Birren B."/>
        </authorList>
    </citation>
    <scope>NUCLEOTIDE SEQUENCE [LARGE SCALE GENOMIC DNA]</scope>
    <source>
        <strain evidence="5">BCC8398</strain>
    </source>
</reference>
<comment type="similarity">
    <text evidence="1">Belongs to the AIM6 family.</text>
</comment>
<keyword evidence="5" id="KW-1185">Reference proteome</keyword>
<dbReference type="STRING" id="1296120.A0A1B9GTK3"/>
<dbReference type="SUPFAM" id="SSF51695">
    <property type="entry name" value="PLC-like phosphodiesterases"/>
    <property type="match status" value="1"/>
</dbReference>
<dbReference type="InterPro" id="IPR051236">
    <property type="entry name" value="HAT_RTT109-like"/>
</dbReference>
<evidence type="ECO:0000313" key="5">
    <source>
        <dbReference type="Proteomes" id="UP000092666"/>
    </source>
</evidence>
<dbReference type="OrthoDB" id="4153866at2759"/>
<dbReference type="Proteomes" id="UP000092666">
    <property type="component" value="Unassembled WGS sequence"/>
</dbReference>
<evidence type="ECO:0000256" key="1">
    <source>
        <dbReference type="ARBA" id="ARBA00008858"/>
    </source>
</evidence>
<reference evidence="4 5" key="1">
    <citation type="submission" date="2013-07" db="EMBL/GenBank/DDBJ databases">
        <title>The Genome Sequence of Cryptococcus heveanensis BCC8398.</title>
        <authorList>
            <consortium name="The Broad Institute Genome Sequencing Platform"/>
            <person name="Cuomo C."/>
            <person name="Litvintseva A."/>
            <person name="Chen Y."/>
            <person name="Heitman J."/>
            <person name="Sun S."/>
            <person name="Springer D."/>
            <person name="Dromer F."/>
            <person name="Young S.K."/>
            <person name="Zeng Q."/>
            <person name="Gargeya S."/>
            <person name="Fitzgerald M."/>
            <person name="Abouelleil A."/>
            <person name="Alvarado L."/>
            <person name="Berlin A.M."/>
            <person name="Chapman S.B."/>
            <person name="Dewar J."/>
            <person name="Goldberg J."/>
            <person name="Griggs A."/>
            <person name="Gujja S."/>
            <person name="Hansen M."/>
            <person name="Howarth C."/>
            <person name="Imamovic A."/>
            <person name="Larimer J."/>
            <person name="McCowan C."/>
            <person name="Murphy C."/>
            <person name="Pearson M."/>
            <person name="Priest M."/>
            <person name="Roberts A."/>
            <person name="Saif S."/>
            <person name="Shea T."/>
            <person name="Sykes S."/>
            <person name="Wortman J."/>
            <person name="Nusbaum C."/>
            <person name="Birren B."/>
        </authorList>
    </citation>
    <scope>NUCLEOTIDE SEQUENCE [LARGE SCALE GENOMIC DNA]</scope>
    <source>
        <strain evidence="4 5">BCC8398</strain>
    </source>
</reference>
<evidence type="ECO:0000313" key="4">
    <source>
        <dbReference type="EMBL" id="OCF34361.1"/>
    </source>
</evidence>
<dbReference type="PANTHER" id="PTHR31571">
    <property type="entry name" value="ALTERED INHERITANCE OF MITOCHONDRIA PROTEIN 6"/>
    <property type="match status" value="1"/>
</dbReference>
<keyword evidence="3" id="KW-0812">Transmembrane</keyword>